<dbReference type="SUPFAM" id="SSF48097">
    <property type="entry name" value="Regulator of G-protein signaling, RGS"/>
    <property type="match status" value="1"/>
</dbReference>
<gene>
    <name evidence="2" type="ORF">M0812_05928</name>
</gene>
<evidence type="ECO:0000313" key="2">
    <source>
        <dbReference type="EMBL" id="KAJ3449769.1"/>
    </source>
</evidence>
<evidence type="ECO:0000313" key="3">
    <source>
        <dbReference type="Proteomes" id="UP001146793"/>
    </source>
</evidence>
<dbReference type="PROSITE" id="PS50132">
    <property type="entry name" value="RGS"/>
    <property type="match status" value="1"/>
</dbReference>
<comment type="caution">
    <text evidence="2">The sequence shown here is derived from an EMBL/GenBank/DDBJ whole genome shotgun (WGS) entry which is preliminary data.</text>
</comment>
<name>A0AAV8AC15_9EUKA</name>
<sequence length="343" mass="40454">MFDEAQSVVFDHMHLNSFDNFKGGELYRDLLRKLNQDSSVGLNYHQKRCFLGYRKRNRNYLNEQKLYLGCTKNANKLLEELMESLMNLFYAYYSISTKKINFKSISKSIAYQKFVEKTSQLKRIDLKGLKTQNERVCFFLNLYNTLALHSLIEHGIPRDKPSIDKFIKSSRYRINEYNFSLNDIFHGILRGNRDIKNPSNNYFKSGDNRSMFSVTKLDTRIHFAIINQYFPSFLQIYKPHNFNDLIGKTTKMVISPLINIQKRKILLPKLFAIYQLDFGGTENIINWLESNLKGLFLLDSKIDYSVKFIQMPLIINPKISFILQNILKNTFCTKKKFNNNIKD</sequence>
<dbReference type="InterPro" id="IPR016137">
    <property type="entry name" value="RGS"/>
</dbReference>
<dbReference type="InterPro" id="IPR006869">
    <property type="entry name" value="DUF547"/>
</dbReference>
<reference evidence="2" key="1">
    <citation type="submission" date="2022-08" db="EMBL/GenBank/DDBJ databases">
        <title>Novel sulphate-reducing endosymbionts in the free-living metamonad Anaeramoeba.</title>
        <authorList>
            <person name="Jerlstrom-Hultqvist J."/>
            <person name="Cepicka I."/>
            <person name="Gallot-Lavallee L."/>
            <person name="Salas-Leiva D."/>
            <person name="Curtis B.A."/>
            <person name="Zahonova K."/>
            <person name="Pipaliya S."/>
            <person name="Dacks J."/>
            <person name="Roger A.J."/>
        </authorList>
    </citation>
    <scope>NUCLEOTIDE SEQUENCE</scope>
    <source>
        <strain evidence="2">Busselton2</strain>
    </source>
</reference>
<proteinExistence type="predicted"/>
<dbReference type="PANTHER" id="PTHR46361:SF3">
    <property type="entry name" value="ELECTRON CARRIER_ PROTEIN DISULFIDE OXIDOREDUCTASE"/>
    <property type="match status" value="1"/>
</dbReference>
<dbReference type="AlphaFoldDB" id="A0AAV8AC15"/>
<dbReference type="InterPro" id="IPR036305">
    <property type="entry name" value="RGS_sf"/>
</dbReference>
<dbReference type="PANTHER" id="PTHR46361">
    <property type="entry name" value="ELECTRON CARRIER/ PROTEIN DISULFIDE OXIDOREDUCTASE"/>
    <property type="match status" value="1"/>
</dbReference>
<dbReference type="EMBL" id="JANTQA010000012">
    <property type="protein sequence ID" value="KAJ3449769.1"/>
    <property type="molecule type" value="Genomic_DNA"/>
</dbReference>
<dbReference type="Pfam" id="PF04784">
    <property type="entry name" value="DUF547"/>
    <property type="match status" value="1"/>
</dbReference>
<organism evidence="2 3">
    <name type="scientific">Anaeramoeba flamelloides</name>
    <dbReference type="NCBI Taxonomy" id="1746091"/>
    <lineage>
        <taxon>Eukaryota</taxon>
        <taxon>Metamonada</taxon>
        <taxon>Anaeramoebidae</taxon>
        <taxon>Anaeramoeba</taxon>
    </lineage>
</organism>
<accession>A0AAV8AC15</accession>
<dbReference type="Proteomes" id="UP001146793">
    <property type="component" value="Unassembled WGS sequence"/>
</dbReference>
<feature type="domain" description="RGS" evidence="1">
    <location>
        <begin position="1"/>
        <end position="31"/>
    </location>
</feature>
<evidence type="ECO:0000259" key="1">
    <source>
        <dbReference type="PROSITE" id="PS50132"/>
    </source>
</evidence>
<protein>
    <submittedName>
        <fullName evidence="2">Electron carrier/ protein disulfide oxidoreductase</fullName>
    </submittedName>
</protein>